<name>A0ACC2X0Z1_9TREE</name>
<reference evidence="1" key="1">
    <citation type="submission" date="2023-04" db="EMBL/GenBank/DDBJ databases">
        <title>Draft Genome sequencing of Naganishia species isolated from polar environments using Oxford Nanopore Technology.</title>
        <authorList>
            <person name="Leo P."/>
            <person name="Venkateswaran K."/>
        </authorList>
    </citation>
    <scope>NUCLEOTIDE SEQUENCE</scope>
    <source>
        <strain evidence="1">MNA-CCFEE 5262</strain>
    </source>
</reference>
<proteinExistence type="predicted"/>
<dbReference type="EMBL" id="JASBWS010000001">
    <property type="protein sequence ID" value="KAJ9117730.1"/>
    <property type="molecule type" value="Genomic_DNA"/>
</dbReference>
<evidence type="ECO:0000313" key="1">
    <source>
        <dbReference type="EMBL" id="KAJ9117730.1"/>
    </source>
</evidence>
<dbReference type="Proteomes" id="UP001230649">
    <property type="component" value="Unassembled WGS sequence"/>
</dbReference>
<sequence length="975" mass="105888">MSLLSPPAHQEPAEGQDRSLALPEKRDLNSMMTRPQPHRAATDYPGLSPPLASTNIIYSSLPSPRRPTPEKGRRKPVPSMTGQDLDDSLSQRHLSEDISRYPSTISGHIGQATRDDRFAHATGPYHLVPVDEFGVRVDVPQQVKMMSNESRDPTCSSFEAFVLAPSTSSFTIYDKLKATTDKAHQDEATEQAVGDAEGKERKVPMGPSPLQNQVKVSMESRRTVTCTKQSSDTVRSGHGIVDTTQSIIKSSKTSWSLFSRLNTSLHTEPSGQRDKDDSDADDQSSPTKPSPKSTVSPSTRRHLRKLSVQPVSPFQVPPLSHDVSRRKDAARTAAGFTDDRQMDVHGTSISSPASAKTIKSFSALHRPSMDTPIAAQKYRGRASSDVTPTKQKRQPPRAEAASLGRNVDPSAGTFPQAPSPVALPDPPCRVNSGIKLVTNNHPSTLPASRSGLPRVDTRYLDDDDLCLRLEAHERDHRIGKEPGTTDADVQSGYWDYSIVTGIGGSPSRDLLSLLRNASMMKEFSKITDVTRNQEQSMPPRTDAEPTVAPSSSARATHIRNTSTLTAPRSSSDKSLTCSSNYPDDTDISENSHNKYSEKRRGRHARRRRPVSMASLAAPLGEEPVEGVHQAGGLEAEAEALRDDVTEVADECQPSHQVCARGDVLGSITPAESSFAQVSVTSLIVVILLISSPPQSLPEVTTDTEASTLFTRFPPQSSPPSAAQSEHFKSFGIGLRFPVPPQSQKHSSLLSEILAVTRDSYQARKESQEQATSASLEEKSAEPAPRSVAASQSGRNQRTSFVGTRNGDPSVQVIHEHEVAAANLPLTSESLRELNRRLEEESAPRGGFATARAGSSRDLNLQINGTQAGMPSMVDAGVAATRQNLEQPRSPESQDNLSLATTTTIRPSFQVSQARSTRTAGRNHRTVINQPVRSAIPLRPMGGDIAQRGDDELAEGIFDHRRESDALCVCFGRRLW</sequence>
<gene>
    <name evidence="1" type="ORF">QFC20_000008</name>
</gene>
<evidence type="ECO:0000313" key="2">
    <source>
        <dbReference type="Proteomes" id="UP001230649"/>
    </source>
</evidence>
<accession>A0ACC2X0Z1</accession>
<protein>
    <submittedName>
        <fullName evidence="1">Uncharacterized protein</fullName>
    </submittedName>
</protein>
<comment type="caution">
    <text evidence="1">The sequence shown here is derived from an EMBL/GenBank/DDBJ whole genome shotgun (WGS) entry which is preliminary data.</text>
</comment>
<keyword evidence="2" id="KW-1185">Reference proteome</keyword>
<organism evidence="1 2">
    <name type="scientific">Naganishia adeliensis</name>
    <dbReference type="NCBI Taxonomy" id="92952"/>
    <lineage>
        <taxon>Eukaryota</taxon>
        <taxon>Fungi</taxon>
        <taxon>Dikarya</taxon>
        <taxon>Basidiomycota</taxon>
        <taxon>Agaricomycotina</taxon>
        <taxon>Tremellomycetes</taxon>
        <taxon>Filobasidiales</taxon>
        <taxon>Filobasidiaceae</taxon>
        <taxon>Naganishia</taxon>
    </lineage>
</organism>